<accession>A0ABW1A3A0</accession>
<name>A0ABW1A3A0_9ACTN</name>
<dbReference type="PROSITE" id="PS51677">
    <property type="entry name" value="NODB"/>
    <property type="match status" value="1"/>
</dbReference>
<protein>
    <submittedName>
        <fullName evidence="5">Polysaccharide deacetylase family protein</fullName>
    </submittedName>
</protein>
<evidence type="ECO:0000313" key="5">
    <source>
        <dbReference type="EMBL" id="MFC5748178.1"/>
    </source>
</evidence>
<sequence length="303" mass="32445">MTWRRGTVVVRRSAAVVMGLALCGWLSTLAPVPSTLVSARTGERPAQATTVAGAKVSQRPVPAPSASPTPSVSPTPSASSTPSAPPAGGADCRRMKCVALTFDDGPMGVTAQLLDILAARKVKATFFLVGQNVEEFPHLVRREAAEGHELANHSYSHADLGRSSNSKVTAELVRTQLAIKKATGVTPTLMRPPYGSTDKQVARITKKLGLAQVLWTVDPLDWQVRNSKRVERKVIGGTRNGTIVLMHDIHPTTVAAVPLIINRLAAKGYVFVTISQLYGKPLTPGKEYTERRVAEPRTPPVEP</sequence>
<dbReference type="Pfam" id="PF01522">
    <property type="entry name" value="Polysacc_deac_1"/>
    <property type="match status" value="1"/>
</dbReference>
<feature type="domain" description="NodB homology" evidence="4">
    <location>
        <begin position="96"/>
        <end position="272"/>
    </location>
</feature>
<dbReference type="PANTHER" id="PTHR10587">
    <property type="entry name" value="GLYCOSYL TRANSFERASE-RELATED"/>
    <property type="match status" value="1"/>
</dbReference>
<dbReference type="InterPro" id="IPR050248">
    <property type="entry name" value="Polysacc_deacetylase_ArnD"/>
</dbReference>
<dbReference type="Proteomes" id="UP001596074">
    <property type="component" value="Unassembled WGS sequence"/>
</dbReference>
<evidence type="ECO:0000256" key="2">
    <source>
        <dbReference type="ARBA" id="ARBA00022801"/>
    </source>
</evidence>
<keyword evidence="1" id="KW-0479">Metal-binding</keyword>
<feature type="compositionally biased region" description="Pro residues" evidence="3">
    <location>
        <begin position="61"/>
        <end position="73"/>
    </location>
</feature>
<dbReference type="EMBL" id="JBHSON010000029">
    <property type="protein sequence ID" value="MFC5748178.1"/>
    <property type="molecule type" value="Genomic_DNA"/>
</dbReference>
<dbReference type="CDD" id="cd10917">
    <property type="entry name" value="CE4_NodB_like_6s_7s"/>
    <property type="match status" value="1"/>
</dbReference>
<dbReference type="PANTHER" id="PTHR10587:SF133">
    <property type="entry name" value="CHITIN DEACETYLASE 1-RELATED"/>
    <property type="match status" value="1"/>
</dbReference>
<dbReference type="Gene3D" id="3.20.20.370">
    <property type="entry name" value="Glycoside hydrolase/deacetylase"/>
    <property type="match status" value="1"/>
</dbReference>
<evidence type="ECO:0000313" key="6">
    <source>
        <dbReference type="Proteomes" id="UP001596074"/>
    </source>
</evidence>
<organism evidence="5 6">
    <name type="scientific">Actinomadura rugatobispora</name>
    <dbReference type="NCBI Taxonomy" id="1994"/>
    <lineage>
        <taxon>Bacteria</taxon>
        <taxon>Bacillati</taxon>
        <taxon>Actinomycetota</taxon>
        <taxon>Actinomycetes</taxon>
        <taxon>Streptosporangiales</taxon>
        <taxon>Thermomonosporaceae</taxon>
        <taxon>Actinomadura</taxon>
    </lineage>
</organism>
<comment type="caution">
    <text evidence="5">The sequence shown here is derived from an EMBL/GenBank/DDBJ whole genome shotgun (WGS) entry which is preliminary data.</text>
</comment>
<feature type="region of interest" description="Disordered" evidence="3">
    <location>
        <begin position="41"/>
        <end position="90"/>
    </location>
</feature>
<dbReference type="InterPro" id="IPR002509">
    <property type="entry name" value="NODB_dom"/>
</dbReference>
<evidence type="ECO:0000256" key="1">
    <source>
        <dbReference type="ARBA" id="ARBA00022723"/>
    </source>
</evidence>
<evidence type="ECO:0000256" key="3">
    <source>
        <dbReference type="SAM" id="MobiDB-lite"/>
    </source>
</evidence>
<gene>
    <name evidence="5" type="ORF">ACFPZN_21330</name>
</gene>
<dbReference type="SUPFAM" id="SSF88713">
    <property type="entry name" value="Glycoside hydrolase/deacetylase"/>
    <property type="match status" value="1"/>
</dbReference>
<evidence type="ECO:0000259" key="4">
    <source>
        <dbReference type="PROSITE" id="PS51677"/>
    </source>
</evidence>
<keyword evidence="6" id="KW-1185">Reference proteome</keyword>
<keyword evidence="2" id="KW-0378">Hydrolase</keyword>
<dbReference type="RefSeq" id="WP_378283819.1">
    <property type="nucleotide sequence ID" value="NZ_JBHSON010000029.1"/>
</dbReference>
<reference evidence="6" key="1">
    <citation type="journal article" date="2019" name="Int. J. Syst. Evol. Microbiol.">
        <title>The Global Catalogue of Microorganisms (GCM) 10K type strain sequencing project: providing services to taxonomists for standard genome sequencing and annotation.</title>
        <authorList>
            <consortium name="The Broad Institute Genomics Platform"/>
            <consortium name="The Broad Institute Genome Sequencing Center for Infectious Disease"/>
            <person name="Wu L."/>
            <person name="Ma J."/>
        </authorList>
    </citation>
    <scope>NUCLEOTIDE SEQUENCE [LARGE SCALE GENOMIC DNA]</scope>
    <source>
        <strain evidence="6">KCTC 42087</strain>
    </source>
</reference>
<dbReference type="InterPro" id="IPR011330">
    <property type="entry name" value="Glyco_hydro/deAcase_b/a-brl"/>
</dbReference>
<proteinExistence type="predicted"/>